<sequence>MTETDSPFSRPLVVATVPPEGVDVDIVADAVERAALAALNDAPEIERLEARLHARPFGVAGIEVTGRISAEVVRICVVSLEPFPTEVDETISVRFVPAEALPQGQPGEEIELPENDLPDPYVNGVIDLGAVVSEFLTLGLDPYPRKPGAALPADAGDREGGSPFAALSRLKAADSDDSSA</sequence>
<dbReference type="EMBL" id="JBHTMX010000004">
    <property type="protein sequence ID" value="MFD1330656.1"/>
    <property type="molecule type" value="Genomic_DNA"/>
</dbReference>
<proteinExistence type="predicted"/>
<evidence type="ECO:0000313" key="1">
    <source>
        <dbReference type="EMBL" id="MFD1330656.1"/>
    </source>
</evidence>
<protein>
    <submittedName>
        <fullName evidence="1">YceD family protein</fullName>
    </submittedName>
</protein>
<comment type="caution">
    <text evidence="1">The sequence shown here is derived from an EMBL/GenBank/DDBJ whole genome shotgun (WGS) entry which is preliminary data.</text>
</comment>
<gene>
    <name evidence="1" type="ORF">ACFQ4O_01430</name>
</gene>
<dbReference type="Pfam" id="PF02620">
    <property type="entry name" value="YceD"/>
    <property type="match status" value="1"/>
</dbReference>
<dbReference type="Proteomes" id="UP001597171">
    <property type="component" value="Unassembled WGS sequence"/>
</dbReference>
<organism evidence="1 2">
    <name type="scientific">Methylopila musalis</name>
    <dbReference type="NCBI Taxonomy" id="1134781"/>
    <lineage>
        <taxon>Bacteria</taxon>
        <taxon>Pseudomonadati</taxon>
        <taxon>Pseudomonadota</taxon>
        <taxon>Alphaproteobacteria</taxon>
        <taxon>Hyphomicrobiales</taxon>
        <taxon>Methylopilaceae</taxon>
        <taxon>Methylopila</taxon>
    </lineage>
</organism>
<reference evidence="2" key="1">
    <citation type="journal article" date="2019" name="Int. J. Syst. Evol. Microbiol.">
        <title>The Global Catalogue of Microorganisms (GCM) 10K type strain sequencing project: providing services to taxonomists for standard genome sequencing and annotation.</title>
        <authorList>
            <consortium name="The Broad Institute Genomics Platform"/>
            <consortium name="The Broad Institute Genome Sequencing Center for Infectious Disease"/>
            <person name="Wu L."/>
            <person name="Ma J."/>
        </authorList>
    </citation>
    <scope>NUCLEOTIDE SEQUENCE [LARGE SCALE GENOMIC DNA]</scope>
    <source>
        <strain evidence="2">CCUG 61696</strain>
    </source>
</reference>
<accession>A0ABW3Z319</accession>
<dbReference type="RefSeq" id="WP_378773835.1">
    <property type="nucleotide sequence ID" value="NZ_JBHTMX010000004.1"/>
</dbReference>
<dbReference type="InterPro" id="IPR003772">
    <property type="entry name" value="YceD"/>
</dbReference>
<keyword evidence="2" id="KW-1185">Reference proteome</keyword>
<name>A0ABW3Z319_9HYPH</name>
<evidence type="ECO:0000313" key="2">
    <source>
        <dbReference type="Proteomes" id="UP001597171"/>
    </source>
</evidence>